<dbReference type="InterPro" id="IPR011009">
    <property type="entry name" value="Kinase-like_dom_sf"/>
</dbReference>
<name>Q6XLZ2_9PHYC</name>
<evidence type="ECO:0000256" key="2">
    <source>
        <dbReference type="ARBA" id="ARBA00022679"/>
    </source>
</evidence>
<dbReference type="InterPro" id="IPR017441">
    <property type="entry name" value="Protein_kinase_ATP_BS"/>
</dbReference>
<accession>Q6XLZ2</accession>
<dbReference type="PROSITE" id="PS00107">
    <property type="entry name" value="PROTEIN_KINASE_ATP"/>
    <property type="match status" value="1"/>
</dbReference>
<keyword evidence="4" id="KW-0418">Kinase</keyword>
<keyword evidence="5 6" id="KW-0067">ATP-binding</keyword>
<keyword evidence="1" id="KW-0723">Serine/threonine-protein kinase</keyword>
<dbReference type="GO" id="GO:0035556">
    <property type="term" value="P:intracellular signal transduction"/>
    <property type="evidence" value="ECO:0007669"/>
    <property type="project" value="TreeGrafter"/>
</dbReference>
<reference evidence="9" key="1">
    <citation type="journal article" date="2003" name="J. Mol. Evol.">
        <title>Comparisons of two large phaeoviral genomes and evolutionary implications.</title>
        <authorList>
            <person name="Delaroque N."/>
            <person name="Boland W."/>
            <person name="Muller D.G."/>
            <person name="Knippers R."/>
        </authorList>
    </citation>
    <scope>NUCLEOTIDE SEQUENCE</scope>
    <source>
        <strain evidence="9">FirrV-1</strain>
    </source>
</reference>
<dbReference type="SMART" id="SM00220">
    <property type="entry name" value="S_TKc"/>
    <property type="match status" value="1"/>
</dbReference>
<feature type="binding site" evidence="6">
    <location>
        <position position="38"/>
    </location>
    <ligand>
        <name>ATP</name>
        <dbReference type="ChEBI" id="CHEBI:30616"/>
    </ligand>
</feature>
<dbReference type="PANTHER" id="PTHR24346">
    <property type="entry name" value="MAP/MICROTUBULE AFFINITY-REGULATING KINASE"/>
    <property type="match status" value="1"/>
</dbReference>
<evidence type="ECO:0000313" key="9">
    <source>
        <dbReference type="EMBL" id="AAR26919.1"/>
    </source>
</evidence>
<dbReference type="Gene3D" id="1.10.510.10">
    <property type="entry name" value="Transferase(Phosphotransferase) domain 1"/>
    <property type="match status" value="1"/>
</dbReference>
<evidence type="ECO:0000256" key="5">
    <source>
        <dbReference type="ARBA" id="ARBA00022840"/>
    </source>
</evidence>
<dbReference type="Pfam" id="PF00069">
    <property type="entry name" value="Pkinase"/>
    <property type="match status" value="2"/>
</dbReference>
<proteinExistence type="predicted"/>
<evidence type="ECO:0000256" key="6">
    <source>
        <dbReference type="PROSITE-ProRule" id="PRU10141"/>
    </source>
</evidence>
<feature type="compositionally biased region" description="Low complexity" evidence="7">
    <location>
        <begin position="300"/>
        <end position="310"/>
    </location>
</feature>
<evidence type="ECO:0000256" key="3">
    <source>
        <dbReference type="ARBA" id="ARBA00022741"/>
    </source>
</evidence>
<feature type="region of interest" description="Disordered" evidence="7">
    <location>
        <begin position="157"/>
        <end position="178"/>
    </location>
</feature>
<dbReference type="SUPFAM" id="SSF56112">
    <property type="entry name" value="Protein kinase-like (PK-like)"/>
    <property type="match status" value="1"/>
</dbReference>
<dbReference type="KEGG" id="vg:41332234"/>
<dbReference type="GO" id="GO:0005524">
    <property type="term" value="F:ATP binding"/>
    <property type="evidence" value="ECO:0007669"/>
    <property type="project" value="UniProtKB-UniRule"/>
</dbReference>
<dbReference type="GeneID" id="41332234"/>
<dbReference type="PANTHER" id="PTHR24346:SF82">
    <property type="entry name" value="KP78A-RELATED"/>
    <property type="match status" value="1"/>
</dbReference>
<evidence type="ECO:0000256" key="1">
    <source>
        <dbReference type="ARBA" id="ARBA00022527"/>
    </source>
</evidence>
<feature type="domain" description="Protein kinase" evidence="8">
    <location>
        <begin position="5"/>
        <end position="289"/>
    </location>
</feature>
<feature type="region of interest" description="Disordered" evidence="7">
    <location>
        <begin position="299"/>
        <end position="326"/>
    </location>
</feature>
<dbReference type="InterPro" id="IPR008271">
    <property type="entry name" value="Ser/Thr_kinase_AS"/>
</dbReference>
<organism evidence="9">
    <name type="scientific">Feldmannia irregularis virus a</name>
    <dbReference type="NCBI Taxonomy" id="231992"/>
    <lineage>
        <taxon>Viruses</taxon>
        <taxon>Varidnaviria</taxon>
        <taxon>Bamfordvirae</taxon>
        <taxon>Nucleocytoviricota</taxon>
        <taxon>Megaviricetes</taxon>
        <taxon>Algavirales</taxon>
        <taxon>Phycodnaviridae</taxon>
        <taxon>Phaeovirus</taxon>
        <taxon>Phaeovirus irregularis</taxon>
    </lineage>
</organism>
<dbReference type="GO" id="GO:0004674">
    <property type="term" value="F:protein serine/threonine kinase activity"/>
    <property type="evidence" value="ECO:0007669"/>
    <property type="project" value="UniProtKB-KW"/>
</dbReference>
<dbReference type="PROSITE" id="PS00108">
    <property type="entry name" value="PROTEIN_KINASE_ST"/>
    <property type="match status" value="1"/>
</dbReference>
<evidence type="ECO:0000256" key="4">
    <source>
        <dbReference type="ARBA" id="ARBA00022777"/>
    </source>
</evidence>
<keyword evidence="2" id="KW-0808">Transferase</keyword>
<feature type="compositionally biased region" description="Polar residues" evidence="7">
    <location>
        <begin position="311"/>
        <end position="326"/>
    </location>
</feature>
<dbReference type="PROSITE" id="PS50011">
    <property type="entry name" value="PROTEIN_KINASE_DOM"/>
    <property type="match status" value="1"/>
</dbReference>
<sequence>MIGQYEPLKTIGAGTFGSVKLARKRETSKLYAIKCICKNNILRSHMGDQIKMEIQAMKSLDHPHVVKIKEVLISPLNLYVVMQYLPGGELFTKITKSGKLKSVQARRYTGHLVDALSYCHSKFICHRDIKPQNIMLDAHDNAVFVDFGFAKIMTTEHTSQEEDTTNNHSGTHDVLESSRPEQLTPEAFVLESGRTRELSTICGTKPFMAPEILQHKKYQGDKADVWSLGVVVYVLLVGHLPFKSSDNERTAVSIPTHVSRASSDFIRKMLILDPSHRPSAASLLRHEWLDHVPARTIARDSSTSSDDCSSPTNQNTAENDQEKQSNSLREFTVPLGGRVAFNLKSQLIENGWRVQSMLDQGEMKASRVSSDGLVMVVITFQDDSIHVVKKNMDENIGKSHFLALKAMIHDLE</sequence>
<evidence type="ECO:0000256" key="7">
    <source>
        <dbReference type="SAM" id="MobiDB-lite"/>
    </source>
</evidence>
<dbReference type="EMBL" id="AY225134">
    <property type="protein sequence ID" value="AAR26919.1"/>
    <property type="molecule type" value="Genomic_DNA"/>
</dbReference>
<keyword evidence="3 6" id="KW-0547">Nucleotide-binding</keyword>
<dbReference type="InterPro" id="IPR000719">
    <property type="entry name" value="Prot_kinase_dom"/>
</dbReference>
<evidence type="ECO:0000259" key="8">
    <source>
        <dbReference type="PROSITE" id="PS50011"/>
    </source>
</evidence>
<dbReference type="RefSeq" id="YP_009665657.1">
    <property type="nucleotide sequence ID" value="NC_043252.1"/>
</dbReference>
<dbReference type="FunFam" id="3.30.200.20:FF:000042">
    <property type="entry name" value="Aurora kinase A"/>
    <property type="match status" value="1"/>
</dbReference>
<protein>
    <submittedName>
        <fullName evidence="9">FirrV-1-B44</fullName>
    </submittedName>
</protein>
<reference evidence="9" key="2">
    <citation type="submission" date="2003-01" db="EMBL/GenBank/DDBJ databases">
        <title>Partial Nucleotide Sequence of the Feldmannia irregularis Virus FirrV-1 Genome: On the Evolution of Large Phaeoviral Genomes.</title>
        <authorList>
            <person name="Delaroque N."/>
            <person name="Knippers R."/>
            <person name="Mueller D.G."/>
            <person name="Boland W."/>
        </authorList>
    </citation>
    <scope>NUCLEOTIDE SEQUENCE</scope>
    <source>
        <strain evidence="9">FirrV-1</strain>
    </source>
</reference>